<gene>
    <name evidence="1" type="ORF">AVDCRST_MAG93-5823</name>
</gene>
<accession>A0A6J4L4J6</accession>
<organism evidence="1">
    <name type="scientific">uncultured Chloroflexia bacterium</name>
    <dbReference type="NCBI Taxonomy" id="1672391"/>
    <lineage>
        <taxon>Bacteria</taxon>
        <taxon>Bacillati</taxon>
        <taxon>Chloroflexota</taxon>
        <taxon>Chloroflexia</taxon>
        <taxon>environmental samples</taxon>
    </lineage>
</organism>
<name>A0A6J4L4J6_9CHLR</name>
<sequence length="40" mass="4263">AHASGELTEWTPPLDFIDHIEKMVTGEATGGAAEIVARLQ</sequence>
<evidence type="ECO:0000313" key="1">
    <source>
        <dbReference type="EMBL" id="CAA9322730.1"/>
    </source>
</evidence>
<feature type="non-terminal residue" evidence="1">
    <location>
        <position position="1"/>
    </location>
</feature>
<dbReference type="EMBL" id="CADCTR010001960">
    <property type="protein sequence ID" value="CAA9322730.1"/>
    <property type="molecule type" value="Genomic_DNA"/>
</dbReference>
<reference evidence="1" key="1">
    <citation type="submission" date="2020-02" db="EMBL/GenBank/DDBJ databases">
        <authorList>
            <person name="Meier V. D."/>
        </authorList>
    </citation>
    <scope>NUCLEOTIDE SEQUENCE</scope>
    <source>
        <strain evidence="1">AVDCRST_MAG93</strain>
    </source>
</reference>
<proteinExistence type="predicted"/>
<protein>
    <submittedName>
        <fullName evidence="1">Uncharacterized protein</fullName>
    </submittedName>
</protein>
<dbReference type="AlphaFoldDB" id="A0A6J4L4J6"/>